<reference evidence="1" key="1">
    <citation type="submission" date="2009-01" db="EMBL/GenBank/DDBJ databases">
        <title>Complete sequence of plasmid1 of Arthrobacter chlorophenolicus A6.</title>
        <authorList>
            <consortium name="US DOE Joint Genome Institute"/>
            <person name="Lucas S."/>
            <person name="Copeland A."/>
            <person name="Lapidus A."/>
            <person name="Glavina del Rio T."/>
            <person name="Tice H."/>
            <person name="Bruce D."/>
            <person name="Goodwin L."/>
            <person name="Pitluck S."/>
            <person name="Goltsman E."/>
            <person name="Clum A."/>
            <person name="Larimer F."/>
            <person name="Land M."/>
            <person name="Hauser L."/>
            <person name="Kyrpides N."/>
            <person name="Mikhailova N."/>
            <person name="Jansson J."/>
            <person name="Richardson P."/>
        </authorList>
    </citation>
    <scope>NUCLEOTIDE SEQUENCE [LARGE SCALE GENOMIC DNA]</scope>
    <source>
        <strain evidence="1">A6</strain>
        <plasmid evidence="1">pACHL01</plasmid>
    </source>
</reference>
<dbReference type="EMBL" id="CP001342">
    <property type="protein sequence ID" value="ACL42247.1"/>
    <property type="molecule type" value="Genomic_DNA"/>
</dbReference>
<dbReference type="Proteomes" id="UP000002505">
    <property type="component" value="Plasmid pACHL01"/>
</dbReference>
<keyword evidence="1" id="KW-0614">Plasmid</keyword>
<keyword evidence="2" id="KW-1185">Reference proteome</keyword>
<proteinExistence type="predicted"/>
<accession>B8HIK0</accession>
<protein>
    <submittedName>
        <fullName evidence="1">Uncharacterized protein</fullName>
    </submittedName>
</protein>
<evidence type="ECO:0000313" key="2">
    <source>
        <dbReference type="Proteomes" id="UP000002505"/>
    </source>
</evidence>
<name>B8HIK0_PSECP</name>
<evidence type="ECO:0000313" key="1">
    <source>
        <dbReference type="EMBL" id="ACL42247.1"/>
    </source>
</evidence>
<sequence length="98" mass="10900">MSSAEAPPVQLPSRLHVIGAPEPSWDVHYFTVEASLDAEVRKRLRSKQQVPSCTAVRDLFAGMAEAGTVILTCEKDHHMDVHAHRMTNPDGSVTTWRH</sequence>
<dbReference type="HOGENOM" id="CLU_2327793_0_0_11"/>
<dbReference type="RefSeq" id="WP_012623264.1">
    <property type="nucleotide sequence ID" value="NC_011879.1"/>
</dbReference>
<organism evidence="1 2">
    <name type="scientific">Pseudarthrobacter chlorophenolicus (strain ATCC 700700 / DSM 12829 / CIP 107037 / JCM 12360 / KCTC 9906 / NCIMB 13794 / A6)</name>
    <name type="common">Arthrobacter chlorophenolicus</name>
    <dbReference type="NCBI Taxonomy" id="452863"/>
    <lineage>
        <taxon>Bacteria</taxon>
        <taxon>Bacillati</taxon>
        <taxon>Actinomycetota</taxon>
        <taxon>Actinomycetes</taxon>
        <taxon>Micrococcales</taxon>
        <taxon>Micrococcaceae</taxon>
        <taxon>Pseudarthrobacter</taxon>
    </lineage>
</organism>
<geneLocation type="plasmid" evidence="1 2">
    <name>pACHL01</name>
</geneLocation>
<gene>
    <name evidence="1" type="ordered locus">Achl_4296</name>
</gene>
<dbReference type="KEGG" id="ach:Achl_4296"/>
<dbReference type="AlphaFoldDB" id="B8HIK0"/>